<keyword evidence="1" id="KW-0805">Transcription regulation</keyword>
<dbReference type="Proteomes" id="UP001169006">
    <property type="component" value="Unassembled WGS sequence"/>
</dbReference>
<reference evidence="5" key="2">
    <citation type="submission" date="2023-07" db="EMBL/GenBank/DDBJ databases">
        <authorList>
            <person name="Sun H."/>
        </authorList>
    </citation>
    <scope>NUCLEOTIDE SEQUENCE</scope>
    <source>
        <strain evidence="5">05753</strain>
    </source>
</reference>
<protein>
    <submittedName>
        <fullName evidence="5">AraC family transcriptional regulator</fullName>
    </submittedName>
</protein>
<dbReference type="Gene3D" id="1.10.10.60">
    <property type="entry name" value="Homeodomain-like"/>
    <property type="match status" value="1"/>
</dbReference>
<dbReference type="InterPro" id="IPR018062">
    <property type="entry name" value="HTH_AraC-typ_CS"/>
</dbReference>
<dbReference type="Pfam" id="PF12833">
    <property type="entry name" value="HTH_18"/>
    <property type="match status" value="1"/>
</dbReference>
<dbReference type="InterPro" id="IPR009057">
    <property type="entry name" value="Homeodomain-like_sf"/>
</dbReference>
<dbReference type="SUPFAM" id="SSF46689">
    <property type="entry name" value="Homeodomain-like"/>
    <property type="match status" value="2"/>
</dbReference>
<keyword evidence="3" id="KW-0804">Transcription</keyword>
<keyword evidence="2" id="KW-0238">DNA-binding</keyword>
<dbReference type="RefSeq" id="WP_302077610.1">
    <property type="nucleotide sequence ID" value="NZ_JAUKWQ010000004.1"/>
</dbReference>
<evidence type="ECO:0000313" key="6">
    <source>
        <dbReference type="Proteomes" id="UP001169006"/>
    </source>
</evidence>
<feature type="domain" description="HTH araC/xylS-type" evidence="4">
    <location>
        <begin position="16"/>
        <end position="114"/>
    </location>
</feature>
<dbReference type="EMBL" id="JAUKWQ010000004">
    <property type="protein sequence ID" value="MDO1583424.1"/>
    <property type="molecule type" value="Genomic_DNA"/>
</dbReference>
<dbReference type="PROSITE" id="PS01124">
    <property type="entry name" value="HTH_ARAC_FAMILY_2"/>
    <property type="match status" value="1"/>
</dbReference>
<evidence type="ECO:0000313" key="5">
    <source>
        <dbReference type="EMBL" id="MDO1583424.1"/>
    </source>
</evidence>
<sequence>MPDRNRANGLSDWQIKKIIRHVDQNIRSSLRITDLGALVHLSASHFSRNFKISFGEPPYAYVLSRRIALAKHLIRTTDEPLSQIAHACGMSDQAHLCKLFRRIAGTTPHQWRQKSHVECRGNARNADPVVDIAFASIR</sequence>
<proteinExistence type="predicted"/>
<evidence type="ECO:0000259" key="4">
    <source>
        <dbReference type="PROSITE" id="PS01124"/>
    </source>
</evidence>
<organism evidence="5 6">
    <name type="scientific">Rhizobium oryzicola</name>
    <dbReference type="NCBI Taxonomy" id="1232668"/>
    <lineage>
        <taxon>Bacteria</taxon>
        <taxon>Pseudomonadati</taxon>
        <taxon>Pseudomonadota</taxon>
        <taxon>Alphaproteobacteria</taxon>
        <taxon>Hyphomicrobiales</taxon>
        <taxon>Rhizobiaceae</taxon>
        <taxon>Rhizobium/Agrobacterium group</taxon>
        <taxon>Rhizobium</taxon>
    </lineage>
</organism>
<name>A0ABT8SY85_9HYPH</name>
<evidence type="ECO:0000256" key="2">
    <source>
        <dbReference type="ARBA" id="ARBA00023125"/>
    </source>
</evidence>
<keyword evidence="6" id="KW-1185">Reference proteome</keyword>
<reference evidence="5" key="1">
    <citation type="journal article" date="2015" name="Int. J. Syst. Evol. Microbiol.">
        <title>Rhizobium oryzicola sp. nov., potential plant-growth-promoting endophytic bacteria isolated from rice roots.</title>
        <authorList>
            <person name="Zhang X.X."/>
            <person name="Gao J.S."/>
            <person name="Cao Y.H."/>
            <person name="Sheirdil R.A."/>
            <person name="Wang X.C."/>
            <person name="Zhang L."/>
        </authorList>
    </citation>
    <scope>NUCLEOTIDE SEQUENCE</scope>
    <source>
        <strain evidence="5">05753</strain>
    </source>
</reference>
<accession>A0ABT8SY85</accession>
<evidence type="ECO:0000256" key="1">
    <source>
        <dbReference type="ARBA" id="ARBA00023015"/>
    </source>
</evidence>
<evidence type="ECO:0000256" key="3">
    <source>
        <dbReference type="ARBA" id="ARBA00023163"/>
    </source>
</evidence>
<dbReference type="InterPro" id="IPR018060">
    <property type="entry name" value="HTH_AraC"/>
</dbReference>
<gene>
    <name evidence="5" type="ORF">Q2T52_15145</name>
</gene>
<dbReference type="InterPro" id="IPR050204">
    <property type="entry name" value="AraC_XylS_family_regulators"/>
</dbReference>
<dbReference type="PANTHER" id="PTHR46796">
    <property type="entry name" value="HTH-TYPE TRANSCRIPTIONAL ACTIVATOR RHAS-RELATED"/>
    <property type="match status" value="1"/>
</dbReference>
<dbReference type="PANTHER" id="PTHR46796:SF6">
    <property type="entry name" value="ARAC SUBFAMILY"/>
    <property type="match status" value="1"/>
</dbReference>
<comment type="caution">
    <text evidence="5">The sequence shown here is derived from an EMBL/GenBank/DDBJ whole genome shotgun (WGS) entry which is preliminary data.</text>
</comment>
<dbReference type="SMART" id="SM00342">
    <property type="entry name" value="HTH_ARAC"/>
    <property type="match status" value="1"/>
</dbReference>
<dbReference type="PROSITE" id="PS00041">
    <property type="entry name" value="HTH_ARAC_FAMILY_1"/>
    <property type="match status" value="1"/>
</dbReference>